<feature type="transmembrane region" description="Helical" evidence="1">
    <location>
        <begin position="47"/>
        <end position="67"/>
    </location>
</feature>
<dbReference type="RefSeq" id="XP_003664275.1">
    <property type="nucleotide sequence ID" value="XM_003664227.1"/>
</dbReference>
<dbReference type="InParanoid" id="G2QF01"/>
<dbReference type="HOGENOM" id="CLU_121516_1_0_1"/>
<dbReference type="Proteomes" id="UP000007322">
    <property type="component" value="Chromosome 4"/>
</dbReference>
<dbReference type="AlphaFoldDB" id="G2QF01"/>
<dbReference type="GeneID" id="11514062"/>
<organism evidence="2 3">
    <name type="scientific">Thermothelomyces thermophilus (strain ATCC 42464 / BCRC 31852 / DSM 1799)</name>
    <name type="common">Sporotrichum thermophile</name>
    <dbReference type="NCBI Taxonomy" id="573729"/>
    <lineage>
        <taxon>Eukaryota</taxon>
        <taxon>Fungi</taxon>
        <taxon>Dikarya</taxon>
        <taxon>Ascomycota</taxon>
        <taxon>Pezizomycotina</taxon>
        <taxon>Sordariomycetes</taxon>
        <taxon>Sordariomycetidae</taxon>
        <taxon>Sordariales</taxon>
        <taxon>Chaetomiaceae</taxon>
        <taxon>Thermothelomyces</taxon>
    </lineage>
</organism>
<name>G2QF01_THET4</name>
<keyword evidence="3" id="KW-1185">Reference proteome</keyword>
<keyword evidence="1" id="KW-0812">Transmembrane</keyword>
<evidence type="ECO:0000313" key="3">
    <source>
        <dbReference type="Proteomes" id="UP000007322"/>
    </source>
</evidence>
<protein>
    <submittedName>
        <fullName evidence="2">Uncharacterized protein</fullName>
    </submittedName>
</protein>
<dbReference type="eggNOG" id="ENOG502TH65">
    <property type="taxonomic scope" value="Eukaryota"/>
</dbReference>
<dbReference type="EMBL" id="CP003005">
    <property type="protein sequence ID" value="AEO59030.1"/>
    <property type="molecule type" value="Genomic_DNA"/>
</dbReference>
<accession>G2QF01</accession>
<keyword evidence="1" id="KW-1133">Transmembrane helix</keyword>
<proteinExistence type="predicted"/>
<feature type="transmembrane region" description="Helical" evidence="1">
    <location>
        <begin position="115"/>
        <end position="142"/>
    </location>
</feature>
<keyword evidence="1" id="KW-0472">Membrane</keyword>
<dbReference type="KEGG" id="mtm:MYCTH_2306930"/>
<evidence type="ECO:0000256" key="1">
    <source>
        <dbReference type="SAM" id="Phobius"/>
    </source>
</evidence>
<dbReference type="OMA" id="YRAYMRM"/>
<sequence length="144" mass="15122">MVPPTKLALLIHLLVETPASLSFLLAPRAQLPGASPEARLILRNLGGLLAATNLAVLVLLGTPPAAAPETRQLTARLCLCLGTYHVWPIHRAWARMRWSSSSSSSSSREKEGKKVLGGPVVHFVVHVLCLAALLGAGLVGALDG</sequence>
<feature type="transmembrane region" description="Helical" evidence="1">
    <location>
        <begin position="6"/>
        <end position="26"/>
    </location>
</feature>
<evidence type="ECO:0000313" key="2">
    <source>
        <dbReference type="EMBL" id="AEO59030.1"/>
    </source>
</evidence>
<gene>
    <name evidence="2" type="ORF">MYCTH_2306930</name>
</gene>
<dbReference type="VEuPathDB" id="FungiDB:MYCTH_2306930"/>
<dbReference type="OrthoDB" id="4588655at2759"/>
<reference evidence="2 3" key="1">
    <citation type="journal article" date="2011" name="Nat. Biotechnol.">
        <title>Comparative genomic analysis of the thermophilic biomass-degrading fungi Myceliophthora thermophila and Thielavia terrestris.</title>
        <authorList>
            <person name="Berka R.M."/>
            <person name="Grigoriev I.V."/>
            <person name="Otillar R."/>
            <person name="Salamov A."/>
            <person name="Grimwood J."/>
            <person name="Reid I."/>
            <person name="Ishmael N."/>
            <person name="John T."/>
            <person name="Darmond C."/>
            <person name="Moisan M.-C."/>
            <person name="Henrissat B."/>
            <person name="Coutinho P.M."/>
            <person name="Lombard V."/>
            <person name="Natvig D.O."/>
            <person name="Lindquist E."/>
            <person name="Schmutz J."/>
            <person name="Lucas S."/>
            <person name="Harris P."/>
            <person name="Powlowski J."/>
            <person name="Bellemare A."/>
            <person name="Taylor D."/>
            <person name="Butler G."/>
            <person name="de Vries R.P."/>
            <person name="Allijn I.E."/>
            <person name="van den Brink J."/>
            <person name="Ushinsky S."/>
            <person name="Storms R."/>
            <person name="Powell A.J."/>
            <person name="Paulsen I.T."/>
            <person name="Elbourne L.D.H."/>
            <person name="Baker S.E."/>
            <person name="Magnuson J."/>
            <person name="LaBoissiere S."/>
            <person name="Clutterbuck A.J."/>
            <person name="Martinez D."/>
            <person name="Wogulis M."/>
            <person name="de Leon A.L."/>
            <person name="Rey M.W."/>
            <person name="Tsang A."/>
        </authorList>
    </citation>
    <scope>NUCLEOTIDE SEQUENCE [LARGE SCALE GENOMIC DNA]</scope>
    <source>
        <strain evidence="3">ATCC 42464 / BCRC 31852 / DSM 1799</strain>
    </source>
</reference>